<protein>
    <recommendedName>
        <fullName evidence="3">DDE-1 domain-containing protein</fullName>
    </recommendedName>
</protein>
<proteinExistence type="predicted"/>
<accession>A0A6A3PBA3</accession>
<sequence length="147" mass="15888">MMANNVVPGAAVTTSPSGFMNMERFKEWFHFFSQSVPASIPRQILDGCGSHYSARVVDAADALSILLSKIHNMISELVNEDGNGYFNISKGDVIKVACLTWGGANVGRDLERGFKACGLFPLALAKMKARLATFTRNGAPRHVQLAA</sequence>
<comment type="caution">
    <text evidence="1">The sequence shown here is derived from an EMBL/GenBank/DDBJ whole genome shotgun (WGS) entry which is preliminary data.</text>
</comment>
<gene>
    <name evidence="1" type="ORF">PR001_g755</name>
</gene>
<evidence type="ECO:0008006" key="3">
    <source>
        <dbReference type="Google" id="ProtNLM"/>
    </source>
</evidence>
<evidence type="ECO:0000313" key="2">
    <source>
        <dbReference type="Proteomes" id="UP000429607"/>
    </source>
</evidence>
<dbReference type="AlphaFoldDB" id="A0A6A3PBA3"/>
<evidence type="ECO:0000313" key="1">
    <source>
        <dbReference type="EMBL" id="KAE9052171.1"/>
    </source>
</evidence>
<dbReference type="EMBL" id="QXFV01000020">
    <property type="protein sequence ID" value="KAE9052171.1"/>
    <property type="molecule type" value="Genomic_DNA"/>
</dbReference>
<name>A0A6A3PBA3_9STRA</name>
<organism evidence="1 2">
    <name type="scientific">Phytophthora rubi</name>
    <dbReference type="NCBI Taxonomy" id="129364"/>
    <lineage>
        <taxon>Eukaryota</taxon>
        <taxon>Sar</taxon>
        <taxon>Stramenopiles</taxon>
        <taxon>Oomycota</taxon>
        <taxon>Peronosporomycetes</taxon>
        <taxon>Peronosporales</taxon>
        <taxon>Peronosporaceae</taxon>
        <taxon>Phytophthora</taxon>
    </lineage>
</organism>
<dbReference type="Proteomes" id="UP000429607">
    <property type="component" value="Unassembled WGS sequence"/>
</dbReference>
<reference evidence="1 2" key="1">
    <citation type="submission" date="2018-09" db="EMBL/GenBank/DDBJ databases">
        <title>Genomic investigation of the strawberry pathogen Phytophthora fragariae indicates pathogenicity is determined by transcriptional variation in three key races.</title>
        <authorList>
            <person name="Adams T.M."/>
            <person name="Armitage A.D."/>
            <person name="Sobczyk M.K."/>
            <person name="Bates H.J."/>
            <person name="Dunwell J.M."/>
            <person name="Nellist C.F."/>
            <person name="Harrison R.J."/>
        </authorList>
    </citation>
    <scope>NUCLEOTIDE SEQUENCE [LARGE SCALE GENOMIC DNA]</scope>
    <source>
        <strain evidence="1 2">SCRP249</strain>
    </source>
</reference>